<protein>
    <submittedName>
        <fullName evidence="2">Uncharacterized protein</fullName>
    </submittedName>
</protein>
<accession>A0AAE0HMH6</accession>
<keyword evidence="3" id="KW-1185">Reference proteome</keyword>
<dbReference type="AlphaFoldDB" id="A0AAE0HMH6"/>
<feature type="region of interest" description="Disordered" evidence="1">
    <location>
        <begin position="212"/>
        <end position="249"/>
    </location>
</feature>
<dbReference type="GeneID" id="87845972"/>
<evidence type="ECO:0000256" key="1">
    <source>
        <dbReference type="SAM" id="MobiDB-lite"/>
    </source>
</evidence>
<reference evidence="2" key="1">
    <citation type="journal article" date="2023" name="Mol. Phylogenet. Evol.">
        <title>Genome-scale phylogeny and comparative genomics of the fungal order Sordariales.</title>
        <authorList>
            <person name="Hensen N."/>
            <person name="Bonometti L."/>
            <person name="Westerberg I."/>
            <person name="Brannstrom I.O."/>
            <person name="Guillou S."/>
            <person name="Cros-Aarteil S."/>
            <person name="Calhoun S."/>
            <person name="Haridas S."/>
            <person name="Kuo A."/>
            <person name="Mondo S."/>
            <person name="Pangilinan J."/>
            <person name="Riley R."/>
            <person name="LaButti K."/>
            <person name="Andreopoulos B."/>
            <person name="Lipzen A."/>
            <person name="Chen C."/>
            <person name="Yan M."/>
            <person name="Daum C."/>
            <person name="Ng V."/>
            <person name="Clum A."/>
            <person name="Steindorff A."/>
            <person name="Ohm R.A."/>
            <person name="Martin F."/>
            <person name="Silar P."/>
            <person name="Natvig D.O."/>
            <person name="Lalanne C."/>
            <person name="Gautier V."/>
            <person name="Ament-Velasquez S.L."/>
            <person name="Kruys A."/>
            <person name="Hutchinson M.I."/>
            <person name="Powell A.J."/>
            <person name="Barry K."/>
            <person name="Miller A.N."/>
            <person name="Grigoriev I.V."/>
            <person name="Debuchy R."/>
            <person name="Gladieux P."/>
            <person name="Hiltunen Thoren M."/>
            <person name="Johannesson H."/>
        </authorList>
    </citation>
    <scope>NUCLEOTIDE SEQUENCE</scope>
    <source>
        <strain evidence="2">CBS 168.71</strain>
    </source>
</reference>
<dbReference type="Proteomes" id="UP001278766">
    <property type="component" value="Unassembled WGS sequence"/>
</dbReference>
<reference evidence="2" key="2">
    <citation type="submission" date="2023-06" db="EMBL/GenBank/DDBJ databases">
        <authorList>
            <consortium name="Lawrence Berkeley National Laboratory"/>
            <person name="Haridas S."/>
            <person name="Hensen N."/>
            <person name="Bonometti L."/>
            <person name="Westerberg I."/>
            <person name="Brannstrom I.O."/>
            <person name="Guillou S."/>
            <person name="Cros-Aarteil S."/>
            <person name="Calhoun S."/>
            <person name="Kuo A."/>
            <person name="Mondo S."/>
            <person name="Pangilinan J."/>
            <person name="Riley R."/>
            <person name="Labutti K."/>
            <person name="Andreopoulos B."/>
            <person name="Lipzen A."/>
            <person name="Chen C."/>
            <person name="Yanf M."/>
            <person name="Daum C."/>
            <person name="Ng V."/>
            <person name="Clum A."/>
            <person name="Steindorff A."/>
            <person name="Ohm R."/>
            <person name="Martin F."/>
            <person name="Silar P."/>
            <person name="Natvig D."/>
            <person name="Lalanne C."/>
            <person name="Gautier V."/>
            <person name="Ament-Velasquez S.L."/>
            <person name="Kruys A."/>
            <person name="Hutchinson M.I."/>
            <person name="Powell A.J."/>
            <person name="Barry K."/>
            <person name="Miller A.N."/>
            <person name="Grigoriev I.V."/>
            <person name="Debuchy R."/>
            <person name="Gladieux P."/>
            <person name="Thoren M.H."/>
            <person name="Johannesson H."/>
        </authorList>
    </citation>
    <scope>NUCLEOTIDE SEQUENCE</scope>
    <source>
        <strain evidence="2">CBS 168.71</strain>
    </source>
</reference>
<gene>
    <name evidence="2" type="ORF">B0H64DRAFT_95687</name>
</gene>
<name>A0AAE0HMH6_9PEZI</name>
<sequence>MLRWCSGELSLLKQIVKPLLARPSSPVCVVGRRLGEAAFRSLCSHIPASCPPHRPRSPSKWPQITRATLPRAKTLTSSTVCSYLHNGLVFSGPFYIHRFLVRRCLLRENSAEHPFASDLTNSRIWRVLALRPAASPLAEWRTSPLATRGPMLCDLDGPAYSFGDLNLTLPDGHLDGFQRIGTGHLRVSAAVNGRLNLKVDLPLWNLGPHHPRSVRTIPSRPGGGPCPSLPFHKSTPTPGSPWRRSEIAI</sequence>
<organism evidence="2 3">
    <name type="scientific">Chaetomium fimeti</name>
    <dbReference type="NCBI Taxonomy" id="1854472"/>
    <lineage>
        <taxon>Eukaryota</taxon>
        <taxon>Fungi</taxon>
        <taxon>Dikarya</taxon>
        <taxon>Ascomycota</taxon>
        <taxon>Pezizomycotina</taxon>
        <taxon>Sordariomycetes</taxon>
        <taxon>Sordariomycetidae</taxon>
        <taxon>Sordariales</taxon>
        <taxon>Chaetomiaceae</taxon>
        <taxon>Chaetomium</taxon>
    </lineage>
</organism>
<proteinExistence type="predicted"/>
<evidence type="ECO:0000313" key="3">
    <source>
        <dbReference type="Proteomes" id="UP001278766"/>
    </source>
</evidence>
<dbReference type="EMBL" id="JAUEPN010000002">
    <property type="protein sequence ID" value="KAK3299258.1"/>
    <property type="molecule type" value="Genomic_DNA"/>
</dbReference>
<dbReference type="RefSeq" id="XP_062662772.1">
    <property type="nucleotide sequence ID" value="XM_062809024.1"/>
</dbReference>
<evidence type="ECO:0000313" key="2">
    <source>
        <dbReference type="EMBL" id="KAK3299258.1"/>
    </source>
</evidence>
<comment type="caution">
    <text evidence="2">The sequence shown here is derived from an EMBL/GenBank/DDBJ whole genome shotgun (WGS) entry which is preliminary data.</text>
</comment>